<reference evidence="1 2" key="1">
    <citation type="journal article" date="2021" name="Genome Biol.">
        <title>AFLAP: assembly-free linkage analysis pipeline using k-mers from genome sequencing data.</title>
        <authorList>
            <person name="Fletcher K."/>
            <person name="Zhang L."/>
            <person name="Gil J."/>
            <person name="Han R."/>
            <person name="Cavanaugh K."/>
            <person name="Michelmore R."/>
        </authorList>
    </citation>
    <scope>NUCLEOTIDE SEQUENCE [LARGE SCALE GENOMIC DNA]</scope>
    <source>
        <strain evidence="1 2">SF5</strain>
    </source>
</reference>
<dbReference type="SUPFAM" id="SSF56672">
    <property type="entry name" value="DNA/RNA polymerases"/>
    <property type="match status" value="1"/>
</dbReference>
<sequence length="179" mass="21297">MFSIAGAMLNLMVLSFFVTFDLFKDFWHFLLHEDCRKFFSFVTNDTVYTPTRCFGHKFIDVDQQYRIFREDSRIIYSRPAYAPLAFTGLWIKAERAEEVHFAREIPWCGRLIDEEGVRHDPERLFLRSILYRNQLLLQICRNSCAQLIAPMQSKSKAIFDGHSRRQRYAERLTLIWTPG</sequence>
<dbReference type="Proteomes" id="UP000294530">
    <property type="component" value="Unassembled WGS sequence"/>
</dbReference>
<protein>
    <submittedName>
        <fullName evidence="1">Uncharacterized protein</fullName>
    </submittedName>
</protein>
<name>A0A976FEI1_BRELC</name>
<dbReference type="KEGG" id="blac:94348706"/>
<dbReference type="InterPro" id="IPR043502">
    <property type="entry name" value="DNA/RNA_pol_sf"/>
</dbReference>
<gene>
    <name evidence="1" type="ORF">CCR75_004950</name>
</gene>
<dbReference type="OrthoDB" id="103417at2759"/>
<dbReference type="RefSeq" id="XP_067814797.1">
    <property type="nucleotide sequence ID" value="XM_067963035.1"/>
</dbReference>
<keyword evidence="2" id="KW-1185">Reference proteome</keyword>
<evidence type="ECO:0000313" key="1">
    <source>
        <dbReference type="EMBL" id="TDH65298.1"/>
    </source>
</evidence>
<evidence type="ECO:0000313" key="2">
    <source>
        <dbReference type="Proteomes" id="UP000294530"/>
    </source>
</evidence>
<proteinExistence type="predicted"/>
<accession>A0A976FEI1</accession>
<organism evidence="1 2">
    <name type="scientific">Bremia lactucae</name>
    <name type="common">Lettuce downy mildew</name>
    <dbReference type="NCBI Taxonomy" id="4779"/>
    <lineage>
        <taxon>Eukaryota</taxon>
        <taxon>Sar</taxon>
        <taxon>Stramenopiles</taxon>
        <taxon>Oomycota</taxon>
        <taxon>Peronosporomycetes</taxon>
        <taxon>Peronosporales</taxon>
        <taxon>Peronosporaceae</taxon>
        <taxon>Bremia</taxon>
    </lineage>
</organism>
<dbReference type="EMBL" id="SHOA02000001">
    <property type="protein sequence ID" value="TDH65298.1"/>
    <property type="molecule type" value="Genomic_DNA"/>
</dbReference>
<comment type="caution">
    <text evidence="1">The sequence shown here is derived from an EMBL/GenBank/DDBJ whole genome shotgun (WGS) entry which is preliminary data.</text>
</comment>
<dbReference type="GeneID" id="94348706"/>
<dbReference type="AlphaFoldDB" id="A0A976FEI1"/>